<protein>
    <submittedName>
        <fullName evidence="7">Ribosomal-protein-alanine N-acetyltransferase</fullName>
    </submittedName>
</protein>
<dbReference type="STRING" id="1161099.SAMN05444817_10584"/>
<keyword evidence="4" id="KW-0012">Acyltransferase</keyword>
<keyword evidence="3 7" id="KW-0808">Transferase</keyword>
<name>A0A1N7JAQ5_9CORY</name>
<dbReference type="InterPro" id="IPR050680">
    <property type="entry name" value="YpeA/RimI_acetyltransf"/>
</dbReference>
<gene>
    <name evidence="7" type="ORF">SAMN05444817_10584</name>
</gene>
<dbReference type="PANTHER" id="PTHR43420:SF44">
    <property type="entry name" value="ACETYLTRANSFERASE YPEA"/>
    <property type="match status" value="1"/>
</dbReference>
<organism evidence="7 8">
    <name type="scientific">Corynebacterium appendicis CIP 107643</name>
    <dbReference type="NCBI Taxonomy" id="1161099"/>
    <lineage>
        <taxon>Bacteria</taxon>
        <taxon>Bacillati</taxon>
        <taxon>Actinomycetota</taxon>
        <taxon>Actinomycetes</taxon>
        <taxon>Mycobacteriales</taxon>
        <taxon>Corynebacteriaceae</taxon>
        <taxon>Corynebacterium</taxon>
    </lineage>
</organism>
<dbReference type="EMBL" id="FTOF01000005">
    <property type="protein sequence ID" value="SIS46452.1"/>
    <property type="molecule type" value="Genomic_DNA"/>
</dbReference>
<dbReference type="InterPro" id="IPR006464">
    <property type="entry name" value="AcTrfase_RimI/Ard1"/>
</dbReference>
<accession>A0A1N7JAQ5</accession>
<evidence type="ECO:0000256" key="3">
    <source>
        <dbReference type="ARBA" id="ARBA00022679"/>
    </source>
</evidence>
<feature type="region of interest" description="Disordered" evidence="5">
    <location>
        <begin position="164"/>
        <end position="187"/>
    </location>
</feature>
<dbReference type="AlphaFoldDB" id="A0A1N7JAQ5"/>
<keyword evidence="8" id="KW-1185">Reference proteome</keyword>
<dbReference type="OrthoDB" id="529907at2"/>
<dbReference type="Pfam" id="PF00583">
    <property type="entry name" value="Acetyltransf_1"/>
    <property type="match status" value="1"/>
</dbReference>
<evidence type="ECO:0000256" key="4">
    <source>
        <dbReference type="ARBA" id="ARBA00023315"/>
    </source>
</evidence>
<evidence type="ECO:0000256" key="5">
    <source>
        <dbReference type="SAM" id="MobiDB-lite"/>
    </source>
</evidence>
<dbReference type="NCBIfam" id="TIGR01575">
    <property type="entry name" value="rimI"/>
    <property type="match status" value="1"/>
</dbReference>
<dbReference type="PROSITE" id="PS51186">
    <property type="entry name" value="GNAT"/>
    <property type="match status" value="1"/>
</dbReference>
<dbReference type="RefSeq" id="WP_076599169.1">
    <property type="nucleotide sequence ID" value="NZ_CP046976.1"/>
</dbReference>
<sequence length="187" mass="20011">MKLRELTPADAAATAAIEADVFAGETPWPRDVFAVQFAHPYTFYVGAFEDGDGADGGGDDEESEEGELVGYAGLAKLGPPEDPEFEVHTIAVARGHQRRGIGRVLMDQLVNAADMHDGQMFLEVRTDNTAALALYESYGFTEIGVRKGYYQPTGADAYTMMRPSISERDGGASTGNGSNGPIERSTP</sequence>
<evidence type="ECO:0000259" key="6">
    <source>
        <dbReference type="PROSITE" id="PS51186"/>
    </source>
</evidence>
<dbReference type="InterPro" id="IPR016181">
    <property type="entry name" value="Acyl_CoA_acyltransferase"/>
</dbReference>
<reference evidence="8" key="1">
    <citation type="submission" date="2017-01" db="EMBL/GenBank/DDBJ databases">
        <authorList>
            <person name="Varghese N."/>
            <person name="Submissions S."/>
        </authorList>
    </citation>
    <scope>NUCLEOTIDE SEQUENCE [LARGE SCALE GENOMIC DNA]</scope>
    <source>
        <strain evidence="8">DSM 44531</strain>
    </source>
</reference>
<dbReference type="Gene3D" id="3.40.630.30">
    <property type="match status" value="1"/>
</dbReference>
<dbReference type="Proteomes" id="UP000186292">
    <property type="component" value="Unassembled WGS sequence"/>
</dbReference>
<dbReference type="SUPFAM" id="SSF55729">
    <property type="entry name" value="Acyl-CoA N-acyltransferases (Nat)"/>
    <property type="match status" value="1"/>
</dbReference>
<evidence type="ECO:0000313" key="7">
    <source>
        <dbReference type="EMBL" id="SIS46452.1"/>
    </source>
</evidence>
<feature type="domain" description="N-acetyltransferase" evidence="6">
    <location>
        <begin position="1"/>
        <end position="165"/>
    </location>
</feature>
<evidence type="ECO:0000256" key="2">
    <source>
        <dbReference type="ARBA" id="ARBA00022490"/>
    </source>
</evidence>
<dbReference type="CDD" id="cd04301">
    <property type="entry name" value="NAT_SF"/>
    <property type="match status" value="1"/>
</dbReference>
<comment type="similarity">
    <text evidence="1">Belongs to the acetyltransferase family. RimI subfamily.</text>
</comment>
<keyword evidence="2" id="KW-0963">Cytoplasm</keyword>
<evidence type="ECO:0000313" key="8">
    <source>
        <dbReference type="Proteomes" id="UP000186292"/>
    </source>
</evidence>
<dbReference type="GO" id="GO:0008080">
    <property type="term" value="F:N-acetyltransferase activity"/>
    <property type="evidence" value="ECO:0007669"/>
    <property type="project" value="InterPro"/>
</dbReference>
<evidence type="ECO:0000256" key="1">
    <source>
        <dbReference type="ARBA" id="ARBA00005395"/>
    </source>
</evidence>
<dbReference type="PANTHER" id="PTHR43420">
    <property type="entry name" value="ACETYLTRANSFERASE"/>
    <property type="match status" value="1"/>
</dbReference>
<proteinExistence type="inferred from homology"/>
<dbReference type="InterPro" id="IPR000182">
    <property type="entry name" value="GNAT_dom"/>
</dbReference>